<comment type="similarity">
    <text evidence="1">Belongs to the SNF7 family.</text>
</comment>
<dbReference type="AlphaFoldDB" id="A0A3M7RKS7"/>
<reference evidence="2 3" key="1">
    <citation type="journal article" date="2018" name="Sci. Rep.">
        <title>Genomic signatures of local adaptation to the degree of environmental predictability in rotifers.</title>
        <authorList>
            <person name="Franch-Gras L."/>
            <person name="Hahn C."/>
            <person name="Garcia-Roger E.M."/>
            <person name="Carmona M.J."/>
            <person name="Serra M."/>
            <person name="Gomez A."/>
        </authorList>
    </citation>
    <scope>NUCLEOTIDE SEQUENCE [LARGE SCALE GENOMIC DNA]</scope>
    <source>
        <strain evidence="2">HYR1</strain>
    </source>
</reference>
<dbReference type="OrthoDB" id="10266568at2759"/>
<evidence type="ECO:0000313" key="3">
    <source>
        <dbReference type="Proteomes" id="UP000276133"/>
    </source>
</evidence>
<organism evidence="2 3">
    <name type="scientific">Brachionus plicatilis</name>
    <name type="common">Marine rotifer</name>
    <name type="synonym">Brachionus muelleri</name>
    <dbReference type="NCBI Taxonomy" id="10195"/>
    <lineage>
        <taxon>Eukaryota</taxon>
        <taxon>Metazoa</taxon>
        <taxon>Spiralia</taxon>
        <taxon>Gnathifera</taxon>
        <taxon>Rotifera</taxon>
        <taxon>Eurotatoria</taxon>
        <taxon>Monogononta</taxon>
        <taxon>Pseudotrocha</taxon>
        <taxon>Ploima</taxon>
        <taxon>Brachionidae</taxon>
        <taxon>Brachionus</taxon>
    </lineage>
</organism>
<dbReference type="STRING" id="10195.A0A3M7RKS7"/>
<gene>
    <name evidence="2" type="ORF">BpHYR1_008908</name>
</gene>
<dbReference type="Gene3D" id="6.10.140.1230">
    <property type="match status" value="1"/>
</dbReference>
<dbReference type="Proteomes" id="UP000276133">
    <property type="component" value="Unassembled WGS sequence"/>
</dbReference>
<accession>A0A3M7RKS7</accession>
<name>A0A3M7RKS7_BRAPC</name>
<dbReference type="PANTHER" id="PTHR10476">
    <property type="entry name" value="CHARGED MULTIVESICULAR BODY PROTEIN"/>
    <property type="match status" value="1"/>
</dbReference>
<dbReference type="GO" id="GO:0007034">
    <property type="term" value="P:vacuolar transport"/>
    <property type="evidence" value="ECO:0007669"/>
    <property type="project" value="InterPro"/>
</dbReference>
<protein>
    <submittedName>
        <fullName evidence="2">Charged multivesicular body 1b</fullName>
    </submittedName>
</protein>
<dbReference type="EMBL" id="REGN01003168">
    <property type="protein sequence ID" value="RNA24084.1"/>
    <property type="molecule type" value="Genomic_DNA"/>
</dbReference>
<evidence type="ECO:0000313" key="2">
    <source>
        <dbReference type="EMBL" id="RNA24084.1"/>
    </source>
</evidence>
<dbReference type="InterPro" id="IPR005024">
    <property type="entry name" value="Snf7_fam"/>
</dbReference>
<dbReference type="Pfam" id="PF03357">
    <property type="entry name" value="Snf7"/>
    <property type="match status" value="1"/>
</dbReference>
<evidence type="ECO:0000256" key="1">
    <source>
        <dbReference type="ARBA" id="ARBA00006190"/>
    </source>
</evidence>
<comment type="caution">
    <text evidence="2">The sequence shown here is derived from an EMBL/GenBank/DDBJ whole genome shotgun (WGS) entry which is preliminary data.</text>
</comment>
<sequence length="202" mass="22483">MGNEGSAMERNLFNLKFAAKDLERSAKKCEKDSVNEKLKLKRAIEQGNMEGAKIYAENSIRNKNQALAFRRMSSRVDAVSQRVQTALATKKVTHSMAGVVKSMEAAMKSMNLEQISNLMDRFEQQFESLDVQSNVMSDAMQSTTTMTTPQNEVDSLMQQVADEAGIELNQNLPQAQQSAIGVSTASQDQDELTQRLAKLRQT</sequence>
<proteinExistence type="inferred from homology"/>
<keyword evidence="3" id="KW-1185">Reference proteome</keyword>